<protein>
    <submittedName>
        <fullName evidence="1">Uncharacterized protein</fullName>
    </submittedName>
</protein>
<comment type="caution">
    <text evidence="1">The sequence shown here is derived from an EMBL/GenBank/DDBJ whole genome shotgun (WGS) entry which is preliminary data.</text>
</comment>
<dbReference type="EMBL" id="VICD02000076">
    <property type="protein sequence ID" value="KAB8194973.1"/>
    <property type="molecule type" value="Genomic_DNA"/>
</dbReference>
<dbReference type="RefSeq" id="WP_141481677.1">
    <property type="nucleotide sequence ID" value="NZ_VICD02000076.1"/>
</dbReference>
<proteinExistence type="predicted"/>
<organism evidence="1 2">
    <name type="scientific">Marilutibacter maris</name>
    <dbReference type="NCBI Taxonomy" id="1605891"/>
    <lineage>
        <taxon>Bacteria</taxon>
        <taxon>Pseudomonadati</taxon>
        <taxon>Pseudomonadota</taxon>
        <taxon>Gammaproteobacteria</taxon>
        <taxon>Lysobacterales</taxon>
        <taxon>Lysobacteraceae</taxon>
        <taxon>Marilutibacter</taxon>
    </lineage>
</organism>
<evidence type="ECO:0000313" key="1">
    <source>
        <dbReference type="EMBL" id="KAB8194973.1"/>
    </source>
</evidence>
<gene>
    <name evidence="1" type="ORF">FKV24_005655</name>
</gene>
<accession>A0A508AWB2</accession>
<dbReference type="AlphaFoldDB" id="A0A508AWB2"/>
<dbReference type="Proteomes" id="UP000320431">
    <property type="component" value="Unassembled WGS sequence"/>
</dbReference>
<reference evidence="1 2" key="1">
    <citation type="submission" date="2019-10" db="EMBL/GenBank/DDBJ databases">
        <title>Lysobacter alkalisoli sp. nov., isolated from saline-alkaline soil.</title>
        <authorList>
            <person name="Sun J.-Q."/>
        </authorList>
    </citation>
    <scope>NUCLEOTIDE SEQUENCE [LARGE SCALE GENOMIC DNA]</scope>
    <source>
        <strain evidence="1 2">KCTC 42381</strain>
    </source>
</reference>
<evidence type="ECO:0000313" key="2">
    <source>
        <dbReference type="Proteomes" id="UP000320431"/>
    </source>
</evidence>
<sequence length="141" mass="15259">MRLIRILAVVAVLATGVLAALPGIAYTVALARVDGRPQPADPDRYSAAALETAWRQCSEWMPLATHRLDPWTLVLDRLDGTVASRAGELAAWQVARAHNSKGGNRGNLWWHSSGAALTIWISRHWSARQIAATVARDGLCG</sequence>
<name>A0A508AWB2_9GAMM</name>